<accession>A0A656AP91</accession>
<evidence type="ECO:0000313" key="2">
    <source>
        <dbReference type="Proteomes" id="UP000041770"/>
    </source>
</evidence>
<dbReference type="EMBL" id="CWQY01000040">
    <property type="protein sequence ID" value="CSD24386.1"/>
    <property type="molecule type" value="Genomic_DNA"/>
</dbReference>
<organism evidence="1 2">
    <name type="scientific">Vibrio cholerae</name>
    <dbReference type="NCBI Taxonomy" id="666"/>
    <lineage>
        <taxon>Bacteria</taxon>
        <taxon>Pseudomonadati</taxon>
        <taxon>Pseudomonadota</taxon>
        <taxon>Gammaproteobacteria</taxon>
        <taxon>Vibrionales</taxon>
        <taxon>Vibrionaceae</taxon>
        <taxon>Vibrio</taxon>
    </lineage>
</organism>
<gene>
    <name evidence="1" type="ORF">ERS013200_03653</name>
</gene>
<name>A0A656AP91_VIBCL</name>
<reference evidence="1 2" key="1">
    <citation type="submission" date="2015-07" db="EMBL/GenBank/DDBJ databases">
        <authorList>
            <consortium name="Pathogen Informatics"/>
        </authorList>
    </citation>
    <scope>NUCLEOTIDE SEQUENCE [LARGE SCALE GENOMIC DNA]</scope>
    <source>
        <strain evidence="1 2">A316</strain>
    </source>
</reference>
<sequence length="36" mass="4127">MLSELLITVITDPFGGDKPHPLLRLSNTQRLYILFN</sequence>
<protein>
    <submittedName>
        <fullName evidence="1">Uncharacterized protein</fullName>
    </submittedName>
</protein>
<evidence type="ECO:0000313" key="1">
    <source>
        <dbReference type="EMBL" id="CSD24386.1"/>
    </source>
</evidence>
<proteinExistence type="predicted"/>
<dbReference type="Proteomes" id="UP000041770">
    <property type="component" value="Unassembled WGS sequence"/>
</dbReference>
<dbReference type="AlphaFoldDB" id="A0A656AP91"/>